<protein>
    <submittedName>
        <fullName evidence="1">Uncharacterized protein</fullName>
    </submittedName>
</protein>
<dbReference type="AlphaFoldDB" id="A0A2N8R8V9"/>
<comment type="caution">
    <text evidence="1">The sequence shown here is derived from an EMBL/GenBank/DDBJ whole genome shotgun (WGS) entry which is preliminary data.</text>
</comment>
<name>A0A2N8R8V9_STUST</name>
<accession>A0A2N8R8V9</accession>
<gene>
    <name evidence="1" type="ORF">CXK99_21155</name>
</gene>
<evidence type="ECO:0000313" key="1">
    <source>
        <dbReference type="EMBL" id="PNF57532.1"/>
    </source>
</evidence>
<organism evidence="1 2">
    <name type="scientific">Stutzerimonas stutzeri</name>
    <name type="common">Pseudomonas stutzeri</name>
    <dbReference type="NCBI Taxonomy" id="316"/>
    <lineage>
        <taxon>Bacteria</taxon>
        <taxon>Pseudomonadati</taxon>
        <taxon>Pseudomonadota</taxon>
        <taxon>Gammaproteobacteria</taxon>
        <taxon>Pseudomonadales</taxon>
        <taxon>Pseudomonadaceae</taxon>
        <taxon>Stutzerimonas</taxon>
    </lineage>
</organism>
<proteinExistence type="predicted"/>
<evidence type="ECO:0000313" key="2">
    <source>
        <dbReference type="Proteomes" id="UP000236003"/>
    </source>
</evidence>
<sequence length="73" mass="8012">MNSQVLVAVACHAMTRFANSPQLFDIQMQQHLSSDGNFLKGFRLHRTIGIPVTYGNDYLAGAHTYIGSMQLGA</sequence>
<dbReference type="Proteomes" id="UP000236003">
    <property type="component" value="Unassembled WGS sequence"/>
</dbReference>
<reference evidence="1 2" key="1">
    <citation type="submission" date="2018-01" db="EMBL/GenBank/DDBJ databases">
        <title>Denitrification phenotypes of diverse strains of Pseudomonas stutzeri.</title>
        <authorList>
            <person name="Milligan D.A."/>
            <person name="Bergaust L."/>
            <person name="Bakken L.R."/>
            <person name="Frostegard A."/>
        </authorList>
    </citation>
    <scope>NUCLEOTIDE SEQUENCE [LARGE SCALE GENOMIC DNA]</scope>
    <source>
        <strain evidence="1 2">CCUG 44592</strain>
    </source>
</reference>
<dbReference type="EMBL" id="POUM01000027">
    <property type="protein sequence ID" value="PNF57532.1"/>
    <property type="molecule type" value="Genomic_DNA"/>
</dbReference>